<dbReference type="EMBL" id="JACHMO010000001">
    <property type="protein sequence ID" value="MBB5800814.1"/>
    <property type="molecule type" value="Genomic_DNA"/>
</dbReference>
<comment type="caution">
    <text evidence="6">The sequence shown here is derived from an EMBL/GenBank/DDBJ whole genome shotgun (WGS) entry which is preliminary data.</text>
</comment>
<dbReference type="SUPFAM" id="SSF46689">
    <property type="entry name" value="Homeodomain-like"/>
    <property type="match status" value="1"/>
</dbReference>
<dbReference type="PANTHER" id="PTHR30055">
    <property type="entry name" value="HTH-TYPE TRANSCRIPTIONAL REGULATOR RUTR"/>
    <property type="match status" value="1"/>
</dbReference>
<dbReference type="Gene3D" id="1.10.357.10">
    <property type="entry name" value="Tetracycline Repressor, domain 2"/>
    <property type="match status" value="1"/>
</dbReference>
<accession>A0A7W9HF45</accession>
<sequence>MARGSDTKARAQAVARELFLQQGVRRTTLQEIADRLGVTKPALYYHFASREELVRSIVQPLIEDGDAYVAELQSRPPAGPRPLLEGYFDFHFKHRDVVALMVRELVALADLGLVDRVMDWRLTLATLLVGENPSLADATRATVALGGLADCVLVFANEPVDDLRVAAVDAACAALRV</sequence>
<dbReference type="InterPro" id="IPR001647">
    <property type="entry name" value="HTH_TetR"/>
</dbReference>
<evidence type="ECO:0000313" key="6">
    <source>
        <dbReference type="EMBL" id="MBB5800814.1"/>
    </source>
</evidence>
<evidence type="ECO:0000313" key="7">
    <source>
        <dbReference type="Proteomes" id="UP000552097"/>
    </source>
</evidence>
<evidence type="ECO:0000259" key="5">
    <source>
        <dbReference type="PROSITE" id="PS50977"/>
    </source>
</evidence>
<dbReference type="InterPro" id="IPR050109">
    <property type="entry name" value="HTH-type_TetR-like_transc_reg"/>
</dbReference>
<keyword evidence="3" id="KW-0804">Transcription</keyword>
<evidence type="ECO:0000256" key="2">
    <source>
        <dbReference type="ARBA" id="ARBA00023125"/>
    </source>
</evidence>
<dbReference type="PANTHER" id="PTHR30055:SF234">
    <property type="entry name" value="HTH-TYPE TRANSCRIPTIONAL REGULATOR BETI"/>
    <property type="match status" value="1"/>
</dbReference>
<keyword evidence="1" id="KW-0805">Transcription regulation</keyword>
<feature type="domain" description="HTH tetR-type" evidence="5">
    <location>
        <begin position="5"/>
        <end position="65"/>
    </location>
</feature>
<proteinExistence type="predicted"/>
<gene>
    <name evidence="6" type="ORF">F4560_000582</name>
</gene>
<dbReference type="GO" id="GO:0003700">
    <property type="term" value="F:DNA-binding transcription factor activity"/>
    <property type="evidence" value="ECO:0007669"/>
    <property type="project" value="TreeGrafter"/>
</dbReference>
<organism evidence="6 7">
    <name type="scientific">Saccharothrix ecbatanensis</name>
    <dbReference type="NCBI Taxonomy" id="1105145"/>
    <lineage>
        <taxon>Bacteria</taxon>
        <taxon>Bacillati</taxon>
        <taxon>Actinomycetota</taxon>
        <taxon>Actinomycetes</taxon>
        <taxon>Pseudonocardiales</taxon>
        <taxon>Pseudonocardiaceae</taxon>
        <taxon>Saccharothrix</taxon>
    </lineage>
</organism>
<feature type="DNA-binding region" description="H-T-H motif" evidence="4">
    <location>
        <begin position="28"/>
        <end position="47"/>
    </location>
</feature>
<dbReference type="AlphaFoldDB" id="A0A7W9HF45"/>
<dbReference type="GO" id="GO:0000976">
    <property type="term" value="F:transcription cis-regulatory region binding"/>
    <property type="evidence" value="ECO:0007669"/>
    <property type="project" value="TreeGrafter"/>
</dbReference>
<evidence type="ECO:0000256" key="1">
    <source>
        <dbReference type="ARBA" id="ARBA00023015"/>
    </source>
</evidence>
<reference evidence="6 7" key="1">
    <citation type="submission" date="2020-08" db="EMBL/GenBank/DDBJ databases">
        <title>Sequencing the genomes of 1000 actinobacteria strains.</title>
        <authorList>
            <person name="Klenk H.-P."/>
        </authorList>
    </citation>
    <scope>NUCLEOTIDE SEQUENCE [LARGE SCALE GENOMIC DNA]</scope>
    <source>
        <strain evidence="6 7">DSM 45486</strain>
    </source>
</reference>
<dbReference type="Proteomes" id="UP000552097">
    <property type="component" value="Unassembled WGS sequence"/>
</dbReference>
<keyword evidence="7" id="KW-1185">Reference proteome</keyword>
<dbReference type="RefSeq" id="WP_184915813.1">
    <property type="nucleotide sequence ID" value="NZ_JACHMO010000001.1"/>
</dbReference>
<name>A0A7W9HF45_9PSEU</name>
<dbReference type="Pfam" id="PF00440">
    <property type="entry name" value="TetR_N"/>
    <property type="match status" value="1"/>
</dbReference>
<evidence type="ECO:0000256" key="3">
    <source>
        <dbReference type="ARBA" id="ARBA00023163"/>
    </source>
</evidence>
<dbReference type="PROSITE" id="PS50977">
    <property type="entry name" value="HTH_TETR_2"/>
    <property type="match status" value="1"/>
</dbReference>
<evidence type="ECO:0000256" key="4">
    <source>
        <dbReference type="PROSITE-ProRule" id="PRU00335"/>
    </source>
</evidence>
<protein>
    <submittedName>
        <fullName evidence="6">AcrR family transcriptional regulator</fullName>
    </submittedName>
</protein>
<dbReference type="InterPro" id="IPR009057">
    <property type="entry name" value="Homeodomain-like_sf"/>
</dbReference>
<keyword evidence="2 4" id="KW-0238">DNA-binding</keyword>
<dbReference type="PRINTS" id="PR00455">
    <property type="entry name" value="HTHTETR"/>
</dbReference>